<dbReference type="PANTHER" id="PTHR33371">
    <property type="entry name" value="INTERMEMBRANE PHOSPHOLIPID TRANSPORT SYSTEM BINDING PROTEIN MLAD-RELATED"/>
    <property type="match status" value="1"/>
</dbReference>
<dbReference type="GO" id="GO:0051701">
    <property type="term" value="P:biological process involved in interaction with host"/>
    <property type="evidence" value="ECO:0007669"/>
    <property type="project" value="TreeGrafter"/>
</dbReference>
<dbReference type="eggNOG" id="COG1463">
    <property type="taxonomic scope" value="Bacteria"/>
</dbReference>
<dbReference type="InterPro" id="IPR003399">
    <property type="entry name" value="Mce/MlaD"/>
</dbReference>
<dbReference type="Pfam" id="PF02470">
    <property type="entry name" value="MlaD"/>
    <property type="match status" value="1"/>
</dbReference>
<reference evidence="3 4" key="1">
    <citation type="submission" date="2014-07" db="EMBL/GenBank/DDBJ databases">
        <title>Genome Sequence of Rhodococcus opacus Strain R7, a Biodegrader of Mono- and Polycyclic Aromatic Hydrocarbons.</title>
        <authorList>
            <person name="Di Gennaro P."/>
            <person name="Zampolli J."/>
            <person name="Presti I."/>
            <person name="Cappelletti M."/>
            <person name="D'Ursi P."/>
            <person name="Orro A."/>
            <person name="Mezzelani A."/>
            <person name="Milanesi L."/>
        </authorList>
    </citation>
    <scope>NUCLEOTIDE SEQUENCE [LARGE SCALE GENOMIC DNA]</scope>
    <source>
        <strain evidence="3 4">R7</strain>
    </source>
</reference>
<name>A0A076EJN6_RHOOP</name>
<dbReference type="InterPro" id="IPR005693">
    <property type="entry name" value="Mce"/>
</dbReference>
<dbReference type="NCBIfam" id="TIGR00996">
    <property type="entry name" value="Mtu_fam_mce"/>
    <property type="match status" value="1"/>
</dbReference>
<gene>
    <name evidence="3" type="ORF">EP51_17835</name>
</gene>
<dbReference type="EMBL" id="CP008947">
    <property type="protein sequence ID" value="AII06370.1"/>
    <property type="molecule type" value="Genomic_DNA"/>
</dbReference>
<sequence length="391" mass="41305">MSDSSGKKKLAALVLVVSLLAIIGVSLAMFNGTFSETTPVTVTSDRSGLVMEPDAKVKLLGVEVGRVGSIEHVTDGAELKLAMYPDMMSLIPSNATVEIKSTTVFGAKYVNFVMPENPSSTPLQAGDVIASDNVTVEFNTVFQHLSDVLAQVQPEKLNATLGAISSALRGRGEELGALLEQSDSYLAKMNPSLPQLQEDFAKAAQVTDVYADTAPDLLRVLDNATATSGTVVDEQDNLDAVLLNVTGLADTANTVLTENEQNLNSSLDLLLPTTDLLAEYSPEISCFIVGLNNVIPLAEQLIGGNQPGIALSASFMYGQEPYTYPKDLPKVNATGGPNCHGLPNPDLSKHANFVVADTGTVPFVPSTEVQVHLPKVFQLLFAGVYPGQGGQ</sequence>
<dbReference type="InterPro" id="IPR052336">
    <property type="entry name" value="MlaD_Phospholipid_Transporter"/>
</dbReference>
<dbReference type="Pfam" id="PF11887">
    <property type="entry name" value="Mce4_CUP1"/>
    <property type="match status" value="1"/>
</dbReference>
<evidence type="ECO:0000259" key="2">
    <source>
        <dbReference type="Pfam" id="PF11887"/>
    </source>
</evidence>
<evidence type="ECO:0000313" key="4">
    <source>
        <dbReference type="Proteomes" id="UP000028488"/>
    </source>
</evidence>
<evidence type="ECO:0000259" key="1">
    <source>
        <dbReference type="Pfam" id="PF02470"/>
    </source>
</evidence>
<proteinExistence type="predicted"/>
<dbReference type="RefSeq" id="WP_037241586.1">
    <property type="nucleotide sequence ID" value="NZ_CP008947.1"/>
</dbReference>
<dbReference type="Proteomes" id="UP000028488">
    <property type="component" value="Chromosome"/>
</dbReference>
<evidence type="ECO:0000313" key="3">
    <source>
        <dbReference type="EMBL" id="AII06370.1"/>
    </source>
</evidence>
<accession>A0A076EJN6</accession>
<protein>
    <submittedName>
        <fullName evidence="3">Mce family protein</fullName>
    </submittedName>
</protein>
<feature type="domain" description="Mce/MlaD" evidence="1">
    <location>
        <begin position="37"/>
        <end position="113"/>
    </location>
</feature>
<feature type="domain" description="Mammalian cell entry C-terminal" evidence="2">
    <location>
        <begin position="120"/>
        <end position="337"/>
    </location>
</feature>
<dbReference type="PANTHER" id="PTHR33371:SF19">
    <property type="entry name" value="MCE-FAMILY PROTEIN MCE4A"/>
    <property type="match status" value="1"/>
</dbReference>
<dbReference type="InterPro" id="IPR024516">
    <property type="entry name" value="Mce_C"/>
</dbReference>
<dbReference type="GO" id="GO:0005576">
    <property type="term" value="C:extracellular region"/>
    <property type="evidence" value="ECO:0007669"/>
    <property type="project" value="TreeGrafter"/>
</dbReference>
<dbReference type="AlphaFoldDB" id="A0A076EJN6"/>
<organism evidence="3 4">
    <name type="scientific">Rhodococcus opacus</name>
    <name type="common">Nocardia opaca</name>
    <dbReference type="NCBI Taxonomy" id="37919"/>
    <lineage>
        <taxon>Bacteria</taxon>
        <taxon>Bacillati</taxon>
        <taxon>Actinomycetota</taxon>
        <taxon>Actinomycetes</taxon>
        <taxon>Mycobacteriales</taxon>
        <taxon>Nocardiaceae</taxon>
        <taxon>Rhodococcus</taxon>
    </lineage>
</organism>